<evidence type="ECO:0000256" key="3">
    <source>
        <dbReference type="ARBA" id="ARBA00023117"/>
    </source>
</evidence>
<evidence type="ECO:0000256" key="2">
    <source>
        <dbReference type="ARBA" id="ARBA00023015"/>
    </source>
</evidence>
<comment type="caution">
    <text evidence="9">The sequence shown here is derived from an EMBL/GenBank/DDBJ whole genome shotgun (WGS) entry which is preliminary data.</text>
</comment>
<feature type="region of interest" description="Disordered" evidence="7">
    <location>
        <begin position="236"/>
        <end position="271"/>
    </location>
</feature>
<dbReference type="CDD" id="cd22927">
    <property type="entry name" value="HFD_SPT7"/>
    <property type="match status" value="1"/>
</dbReference>
<feature type="compositionally biased region" description="Acidic residues" evidence="7">
    <location>
        <begin position="546"/>
        <end position="559"/>
    </location>
</feature>
<dbReference type="GO" id="GO:0046695">
    <property type="term" value="C:SLIK (SAGA-like) complex"/>
    <property type="evidence" value="ECO:0007669"/>
    <property type="project" value="InterPro"/>
</dbReference>
<evidence type="ECO:0000256" key="7">
    <source>
        <dbReference type="SAM" id="MobiDB-lite"/>
    </source>
</evidence>
<dbReference type="InterPro" id="IPR001487">
    <property type="entry name" value="Bromodomain"/>
</dbReference>
<evidence type="ECO:0000256" key="5">
    <source>
        <dbReference type="ARBA" id="ARBA00023242"/>
    </source>
</evidence>
<dbReference type="GO" id="GO:0006357">
    <property type="term" value="P:regulation of transcription by RNA polymerase II"/>
    <property type="evidence" value="ECO:0007669"/>
    <property type="project" value="TreeGrafter"/>
</dbReference>
<proteinExistence type="predicted"/>
<gene>
    <name evidence="9" type="ORF">BB561_001603</name>
</gene>
<feature type="region of interest" description="Disordered" evidence="7">
    <location>
        <begin position="182"/>
        <end position="214"/>
    </location>
</feature>
<feature type="compositionally biased region" description="Polar residues" evidence="7">
    <location>
        <begin position="261"/>
        <end position="271"/>
    </location>
</feature>
<dbReference type="Proteomes" id="UP000245383">
    <property type="component" value="Unassembled WGS sequence"/>
</dbReference>
<reference evidence="9 10" key="1">
    <citation type="journal article" date="2018" name="MBio">
        <title>Comparative Genomics Reveals the Core Gene Toolbox for the Fungus-Insect Symbiosis.</title>
        <authorList>
            <person name="Wang Y."/>
            <person name="Stata M."/>
            <person name="Wang W."/>
            <person name="Stajich J.E."/>
            <person name="White M.M."/>
            <person name="Moncalvo J.M."/>
        </authorList>
    </citation>
    <scope>NUCLEOTIDE SEQUENCE [LARGE SCALE GENOMIC DNA]</scope>
    <source>
        <strain evidence="9 10">SWE-8-4</strain>
    </source>
</reference>
<feature type="compositionally biased region" description="Polar residues" evidence="7">
    <location>
        <begin position="182"/>
        <end position="202"/>
    </location>
</feature>
<feature type="compositionally biased region" description="Polar residues" evidence="7">
    <location>
        <begin position="1250"/>
        <end position="1277"/>
    </location>
</feature>
<dbReference type="PRINTS" id="PR00503">
    <property type="entry name" value="BROMODOMAIN"/>
</dbReference>
<dbReference type="SUPFAM" id="SSF47370">
    <property type="entry name" value="Bromodomain"/>
    <property type="match status" value="1"/>
</dbReference>
<dbReference type="STRING" id="133385.A0A2T9YTT6"/>
<evidence type="ECO:0000256" key="1">
    <source>
        <dbReference type="ARBA" id="ARBA00004123"/>
    </source>
</evidence>
<dbReference type="GO" id="GO:0006325">
    <property type="term" value="P:chromatin organization"/>
    <property type="evidence" value="ECO:0007669"/>
    <property type="project" value="UniProtKB-ARBA"/>
</dbReference>
<dbReference type="EMBL" id="MBFR01000047">
    <property type="protein sequence ID" value="PVU95760.1"/>
    <property type="molecule type" value="Genomic_DNA"/>
</dbReference>
<feature type="compositionally biased region" description="Polar residues" evidence="7">
    <location>
        <begin position="1343"/>
        <end position="1354"/>
    </location>
</feature>
<dbReference type="GO" id="GO:0005198">
    <property type="term" value="F:structural molecule activity"/>
    <property type="evidence" value="ECO:0007669"/>
    <property type="project" value="TreeGrafter"/>
</dbReference>
<feature type="domain" description="Bromo" evidence="8">
    <location>
        <begin position="452"/>
        <end position="515"/>
    </location>
</feature>
<dbReference type="Pfam" id="PF00439">
    <property type="entry name" value="Bromodomain"/>
    <property type="match status" value="1"/>
</dbReference>
<dbReference type="Pfam" id="PF07524">
    <property type="entry name" value="Bromo_TP"/>
    <property type="match status" value="1"/>
</dbReference>
<name>A0A2T9YTT6_9FUNG</name>
<dbReference type="InterPro" id="IPR006565">
    <property type="entry name" value="BTP"/>
</dbReference>
<sequence>MSDMFSSDSNFSTIFSSKSFSRPAKWDELGFQIALALQKYKLWEVYIRQEHLHFIYQALLTKNSWLEFVSFTKKKWLTLAKAQQPDNCFESILLPNHKETSVASTVTPENADPYCLDSILAAVGARAIVFDQFLSVIYPLNCENCSNGLEQPLDQFLDFDSIVKTHFYNAFKFDSTLPSKNSPLQTSSNLLPNDETIASETTNNSNLFNSKNSSSDIFEANNPIRLSPRKILEFDDFDDESDSDTSNNPTSSTTLPDLKPNLNSGSPTLESKSITDLNSKWVSNALTNTLSNPIDLSDKSKSLLIKTESTAPDNLTLPHSHELILPKLKKFPVGQGLPLLDTDHSILLDSSEWLDIKSEIELFIQNREENNKNDSLISQMSNLTNLKNLATFIDKNNDKIELPSFEIANLLAEVRPKKSKWASDEVPGLEDLYLGLENTLSELRAMGNTVLPFLTQVKRRDAPDYYDVISNPMDFSNISKRLKNFYYRSKLDFENDIRLIRNNCFQYNTAPNHPYRKQADAVLKKAEHLLAKVPDIVVPERHPTELDEEQNTEFGDDSDTGTASELSFMGSKNKFLNDLDASYSTPKSNPKRSGTPLSSLNLDFEKCSYNKTPSDHQASYDNKTAEPEKYFEIETKTDLKYTTETNMLTQPETSITPQKRSISQISLHEIQKLSGSLFLDSIFYEKETKQFRANNIKESLKRQNQEFADQKALIRTPALMAASTLDSHVRFLDLDNNSYLETEILITEAKNILKEVSKIKSSVAESAKEKFLQKKKLDSAAKELKIILSKMENYISQLSLTSNTLQTSPFEITSGLPDFMAISNYYIYPKNDMLECIVKSITNLQKARIVDNKINTLKFNISVGYYEGSLQGDGGVLENSAISEDFKLDLSEQNNNYFNTTYFDKYSYSKNTTNPSELINRDSAAFFTRQICSLMLAHAGFEKLTKPTLNLMSEVVIQYILNLGLTLRIYTDKYSKSMSTEAILAHVMCENGIESTEDLKYYCQDKIEKAELRLESNLNRLVVSFKDLISGAVSNQSDNLGEFNADDSLIKGDLAAVGEDFFGFRELGLDKELGIDISKGIPSELWFGKTKNKYNGITANTAIQDLQYIPPPLWKQVSDLKGQVGIFIPFLSGKLDIPPPNFDFASSNNQVPSDKASDFRNPYTVIEEYLRNTESRGIECDPIPEDEFLPPRSRYGNGTRPKVPPPNYLTKKELLGPKVSNPKNLNKKPVYSVGSTLAPNSAIKKIEPPNSKNSSSFSWLNGLSTPGASNTSLQKLTGDTEPHDTATKKKGLSLPNKANTNIKDTNSIDFLIPKSALNSKTNNNVGKSAKKAAKRASVANMDNLGTETPLNKSGNDIKAKQESNVNASARFDKSSLKSGKSNNLDKKNLLSLQKKNAKRKRSSSTSSGPALSPMPPSASATVKDA</sequence>
<dbReference type="InterPro" id="IPR009072">
    <property type="entry name" value="Histone-fold"/>
</dbReference>
<accession>A0A2T9YTT6</accession>
<organism evidence="9 10">
    <name type="scientific">Smittium simulii</name>
    <dbReference type="NCBI Taxonomy" id="133385"/>
    <lineage>
        <taxon>Eukaryota</taxon>
        <taxon>Fungi</taxon>
        <taxon>Fungi incertae sedis</taxon>
        <taxon>Zoopagomycota</taxon>
        <taxon>Kickxellomycotina</taxon>
        <taxon>Harpellomycetes</taxon>
        <taxon>Harpellales</taxon>
        <taxon>Legeriomycetaceae</taxon>
        <taxon>Smittium</taxon>
    </lineage>
</organism>
<feature type="compositionally biased region" description="Low complexity" evidence="7">
    <location>
        <begin position="203"/>
        <end position="214"/>
    </location>
</feature>
<keyword evidence="4" id="KW-0804">Transcription</keyword>
<feature type="compositionally biased region" description="Low complexity" evidence="7">
    <location>
        <begin position="244"/>
        <end position="257"/>
    </location>
</feature>
<keyword evidence="10" id="KW-1185">Reference proteome</keyword>
<dbReference type="SMART" id="SM00297">
    <property type="entry name" value="BROMO"/>
    <property type="match status" value="1"/>
</dbReference>
<evidence type="ECO:0000313" key="10">
    <source>
        <dbReference type="Proteomes" id="UP000245383"/>
    </source>
</evidence>
<evidence type="ECO:0000256" key="4">
    <source>
        <dbReference type="ARBA" id="ARBA00023163"/>
    </source>
</evidence>
<dbReference type="GO" id="GO:0000124">
    <property type="term" value="C:SAGA complex"/>
    <property type="evidence" value="ECO:0007669"/>
    <property type="project" value="InterPro"/>
</dbReference>
<keyword evidence="5" id="KW-0539">Nucleus</keyword>
<feature type="region of interest" description="Disordered" evidence="7">
    <location>
        <begin position="538"/>
        <end position="563"/>
    </location>
</feature>
<keyword evidence="3 6" id="KW-0103">Bromodomain</keyword>
<evidence type="ECO:0000259" key="8">
    <source>
        <dbReference type="PROSITE" id="PS50014"/>
    </source>
</evidence>
<dbReference type="GO" id="GO:0046982">
    <property type="term" value="F:protein heterodimerization activity"/>
    <property type="evidence" value="ECO:0007669"/>
    <property type="project" value="InterPro"/>
</dbReference>
<evidence type="ECO:0000313" key="9">
    <source>
        <dbReference type="EMBL" id="PVU95760.1"/>
    </source>
</evidence>
<feature type="region of interest" description="Disordered" evidence="7">
    <location>
        <begin position="1181"/>
        <end position="1302"/>
    </location>
</feature>
<feature type="region of interest" description="Disordered" evidence="7">
    <location>
        <begin position="1317"/>
        <end position="1425"/>
    </location>
</feature>
<keyword evidence="2" id="KW-0805">Transcription regulation</keyword>
<dbReference type="OrthoDB" id="21449at2759"/>
<comment type="subcellular location">
    <subcellularLocation>
        <location evidence="1">Nucleus</location>
    </subcellularLocation>
</comment>
<protein>
    <recommendedName>
        <fullName evidence="8">Bromo domain-containing protein</fullName>
    </recommendedName>
</protein>
<dbReference type="PROSITE" id="PS50014">
    <property type="entry name" value="BROMODOMAIN_2"/>
    <property type="match status" value="1"/>
</dbReference>
<evidence type="ECO:0000256" key="6">
    <source>
        <dbReference type="PROSITE-ProRule" id="PRU00035"/>
    </source>
</evidence>
<feature type="compositionally biased region" description="Basic and acidic residues" evidence="7">
    <location>
        <begin position="1278"/>
        <end position="1287"/>
    </location>
</feature>
<dbReference type="InterPro" id="IPR036427">
    <property type="entry name" value="Bromodomain-like_sf"/>
</dbReference>
<dbReference type="GO" id="GO:0005634">
    <property type="term" value="C:nucleus"/>
    <property type="evidence" value="ECO:0007669"/>
    <property type="project" value="UniProtKB-SubCell"/>
</dbReference>
<dbReference type="PANTHER" id="PTHR47343:SF1">
    <property type="entry name" value="TRANSCRIPTIONAL ACTIVATOR SPT7"/>
    <property type="match status" value="1"/>
</dbReference>
<dbReference type="Gene3D" id="1.10.20.10">
    <property type="entry name" value="Histone, subunit A"/>
    <property type="match status" value="1"/>
</dbReference>
<dbReference type="PANTHER" id="PTHR47343">
    <property type="entry name" value="TRANSCRIPTIONAL ACTIVATOR SPT7"/>
    <property type="match status" value="1"/>
</dbReference>
<feature type="compositionally biased region" description="Polar residues" evidence="7">
    <location>
        <begin position="1317"/>
        <end position="1326"/>
    </location>
</feature>
<dbReference type="InterPro" id="IPR037782">
    <property type="entry name" value="Spt7"/>
</dbReference>
<dbReference type="Gene3D" id="1.20.920.10">
    <property type="entry name" value="Bromodomain-like"/>
    <property type="match status" value="1"/>
</dbReference>